<feature type="domain" description="4Fe-4S ferredoxin-type" evidence="4">
    <location>
        <begin position="75"/>
        <end position="104"/>
    </location>
</feature>
<dbReference type="AlphaFoldDB" id="A0A2D0NF19"/>
<accession>A0A2D0NF19</accession>
<dbReference type="PROSITE" id="PS00198">
    <property type="entry name" value="4FE4S_FER_1"/>
    <property type="match status" value="1"/>
</dbReference>
<dbReference type="InterPro" id="IPR017900">
    <property type="entry name" value="4Fe4S_Fe_S_CS"/>
</dbReference>
<dbReference type="InterPro" id="IPR017896">
    <property type="entry name" value="4Fe4S_Fe-S-bd"/>
</dbReference>
<gene>
    <name evidence="5" type="ORF">CRP01_07750</name>
</gene>
<reference evidence="5 6" key="1">
    <citation type="submission" date="2017-10" db="EMBL/GenBank/DDBJ databases">
        <title>The draft genome sequence of Lewinella nigricans NBRC 102662.</title>
        <authorList>
            <person name="Wang K."/>
        </authorList>
    </citation>
    <scope>NUCLEOTIDE SEQUENCE [LARGE SCALE GENOMIC DNA]</scope>
    <source>
        <strain evidence="5 6">NBRC 102662</strain>
    </source>
</reference>
<comment type="caution">
    <text evidence="5">The sequence shown here is derived from an EMBL/GenBank/DDBJ whole genome shotgun (WGS) entry which is preliminary data.</text>
</comment>
<evidence type="ECO:0000256" key="2">
    <source>
        <dbReference type="ARBA" id="ARBA00023004"/>
    </source>
</evidence>
<keyword evidence="3" id="KW-0411">Iron-sulfur</keyword>
<evidence type="ECO:0000259" key="4">
    <source>
        <dbReference type="PROSITE" id="PS51379"/>
    </source>
</evidence>
<dbReference type="GO" id="GO:0046872">
    <property type="term" value="F:metal ion binding"/>
    <property type="evidence" value="ECO:0007669"/>
    <property type="project" value="UniProtKB-KW"/>
</dbReference>
<dbReference type="GO" id="GO:0051536">
    <property type="term" value="F:iron-sulfur cluster binding"/>
    <property type="evidence" value="ECO:0007669"/>
    <property type="project" value="UniProtKB-KW"/>
</dbReference>
<keyword evidence="6" id="KW-1185">Reference proteome</keyword>
<name>A0A2D0NF19_FLAN2</name>
<dbReference type="Gene3D" id="3.30.70.20">
    <property type="match status" value="1"/>
</dbReference>
<dbReference type="SUPFAM" id="SSF54862">
    <property type="entry name" value="4Fe-4S ferredoxins"/>
    <property type="match status" value="1"/>
</dbReference>
<dbReference type="PROSITE" id="PS51379">
    <property type="entry name" value="4FE4S_FER_2"/>
    <property type="match status" value="1"/>
</dbReference>
<proteinExistence type="predicted"/>
<evidence type="ECO:0000256" key="1">
    <source>
        <dbReference type="ARBA" id="ARBA00022723"/>
    </source>
</evidence>
<sequence>MPGWKNWVIRCGSCTKKKPRSSGPMTWKNGTGNCTGPCLLIFIRSRNTKRSNTGVKVRVFVLNIKIKSMSHRDPVIFQIGWNACINCGACVAICPQEAGFISDFDTIAVGRPCDIACMLCEDICPVTTITHREVQKFQIDEINAA</sequence>
<dbReference type="OrthoDB" id="9789936at2"/>
<evidence type="ECO:0000256" key="3">
    <source>
        <dbReference type="ARBA" id="ARBA00023014"/>
    </source>
</evidence>
<dbReference type="Pfam" id="PF00037">
    <property type="entry name" value="Fer4"/>
    <property type="match status" value="1"/>
</dbReference>
<protein>
    <recommendedName>
        <fullName evidence="4">4Fe-4S ferredoxin-type domain-containing protein</fullName>
    </recommendedName>
</protein>
<evidence type="ECO:0000313" key="6">
    <source>
        <dbReference type="Proteomes" id="UP000223913"/>
    </source>
</evidence>
<keyword evidence="2" id="KW-0408">Iron</keyword>
<keyword evidence="1" id="KW-0479">Metal-binding</keyword>
<dbReference type="EMBL" id="PDUD01000011">
    <property type="protein sequence ID" value="PHN07114.1"/>
    <property type="molecule type" value="Genomic_DNA"/>
</dbReference>
<evidence type="ECO:0000313" key="5">
    <source>
        <dbReference type="EMBL" id="PHN07114.1"/>
    </source>
</evidence>
<dbReference type="Proteomes" id="UP000223913">
    <property type="component" value="Unassembled WGS sequence"/>
</dbReference>
<organism evidence="5 6">
    <name type="scientific">Flavilitoribacter nigricans (strain ATCC 23147 / DSM 23189 / NBRC 102662 / NCIMB 1420 / SS-2)</name>
    <name type="common">Lewinella nigricans</name>
    <dbReference type="NCBI Taxonomy" id="1122177"/>
    <lineage>
        <taxon>Bacteria</taxon>
        <taxon>Pseudomonadati</taxon>
        <taxon>Bacteroidota</taxon>
        <taxon>Saprospiria</taxon>
        <taxon>Saprospirales</taxon>
        <taxon>Lewinellaceae</taxon>
        <taxon>Flavilitoribacter</taxon>
    </lineage>
</organism>